<feature type="repeat" description="TPR" evidence="3">
    <location>
        <begin position="56"/>
        <end position="89"/>
    </location>
</feature>
<dbReference type="InterPro" id="IPR051685">
    <property type="entry name" value="Ycf3/AcsC/BcsC/TPR_MFPF"/>
</dbReference>
<evidence type="ECO:0000256" key="4">
    <source>
        <dbReference type="SAM" id="MobiDB-lite"/>
    </source>
</evidence>
<evidence type="ECO:0000256" key="3">
    <source>
        <dbReference type="PROSITE-ProRule" id="PRU00339"/>
    </source>
</evidence>
<keyword evidence="2 3" id="KW-0802">TPR repeat</keyword>
<feature type="chain" id="PRO_5003186832" evidence="5">
    <location>
        <begin position="20"/>
        <end position="219"/>
    </location>
</feature>
<dbReference type="PANTHER" id="PTHR44943:SF4">
    <property type="entry name" value="TPR REPEAT-CONTAINING PROTEIN MJ0798"/>
    <property type="match status" value="1"/>
</dbReference>
<proteinExistence type="predicted"/>
<dbReference type="Proteomes" id="UP000008718">
    <property type="component" value="Chromosome"/>
</dbReference>
<dbReference type="HOGENOM" id="CLU_072309_0_0_10"/>
<protein>
    <submittedName>
        <fullName evidence="6">Tetratricopeptide TPR_1 repeat-containing protein</fullName>
    </submittedName>
</protein>
<evidence type="ECO:0000256" key="5">
    <source>
        <dbReference type="SAM" id="SignalP"/>
    </source>
</evidence>
<keyword evidence="5" id="KW-0732">Signal</keyword>
<name>E4T3L6_PALPW</name>
<dbReference type="Pfam" id="PF13432">
    <property type="entry name" value="TPR_16"/>
    <property type="match status" value="2"/>
</dbReference>
<dbReference type="InterPro" id="IPR011990">
    <property type="entry name" value="TPR-like_helical_dom_sf"/>
</dbReference>
<dbReference type="KEGG" id="ppn:Palpr_1163"/>
<dbReference type="RefSeq" id="WP_013444679.1">
    <property type="nucleotide sequence ID" value="NC_014734.1"/>
</dbReference>
<reference key="1">
    <citation type="submission" date="2010-11" db="EMBL/GenBank/DDBJ databases">
        <title>The complete genome of Paludibacter propionicigenes DSM 17365.</title>
        <authorList>
            <consortium name="US DOE Joint Genome Institute (JGI-PGF)"/>
            <person name="Lucas S."/>
            <person name="Copeland A."/>
            <person name="Lapidus A."/>
            <person name="Bruce D."/>
            <person name="Goodwin L."/>
            <person name="Pitluck S."/>
            <person name="Kyrpides N."/>
            <person name="Mavromatis K."/>
            <person name="Ivanova N."/>
            <person name="Munk A.C."/>
            <person name="Brettin T."/>
            <person name="Detter J.C."/>
            <person name="Han C."/>
            <person name="Tapia R."/>
            <person name="Land M."/>
            <person name="Hauser L."/>
            <person name="Markowitz V."/>
            <person name="Cheng J.-F."/>
            <person name="Hugenholtz P."/>
            <person name="Woyke T."/>
            <person name="Wu D."/>
            <person name="Gronow S."/>
            <person name="Wellnitz S."/>
            <person name="Brambilla E."/>
            <person name="Klenk H.-P."/>
            <person name="Eisen J.A."/>
        </authorList>
    </citation>
    <scope>NUCLEOTIDE SEQUENCE</scope>
    <source>
        <strain>WB4</strain>
    </source>
</reference>
<dbReference type="InterPro" id="IPR019734">
    <property type="entry name" value="TPR_rpt"/>
</dbReference>
<feature type="repeat" description="TPR" evidence="3">
    <location>
        <begin position="94"/>
        <end position="127"/>
    </location>
</feature>
<evidence type="ECO:0000256" key="1">
    <source>
        <dbReference type="ARBA" id="ARBA00022737"/>
    </source>
</evidence>
<feature type="compositionally biased region" description="Basic and acidic residues" evidence="4">
    <location>
        <begin position="144"/>
        <end position="161"/>
    </location>
</feature>
<feature type="compositionally biased region" description="Basic and acidic residues" evidence="4">
    <location>
        <begin position="195"/>
        <end position="205"/>
    </location>
</feature>
<reference evidence="6 7" key="2">
    <citation type="journal article" date="2011" name="Stand. Genomic Sci.">
        <title>Complete genome sequence of Paludibacter propionicigenes type strain (WB4).</title>
        <authorList>
            <person name="Gronow S."/>
            <person name="Munk C."/>
            <person name="Lapidus A."/>
            <person name="Nolan M."/>
            <person name="Lucas S."/>
            <person name="Hammon N."/>
            <person name="Deshpande S."/>
            <person name="Cheng J.F."/>
            <person name="Tapia R."/>
            <person name="Han C."/>
            <person name="Goodwin L."/>
            <person name="Pitluck S."/>
            <person name="Liolios K."/>
            <person name="Ivanova N."/>
            <person name="Mavromatis K."/>
            <person name="Mikhailova N."/>
            <person name="Pati A."/>
            <person name="Chen A."/>
            <person name="Palaniappan K."/>
            <person name="Land M."/>
            <person name="Hauser L."/>
            <person name="Chang Y.J."/>
            <person name="Jeffries C.D."/>
            <person name="Brambilla E."/>
            <person name="Rohde M."/>
            <person name="Goker M."/>
            <person name="Detter J.C."/>
            <person name="Woyke T."/>
            <person name="Bristow J."/>
            <person name="Eisen J.A."/>
            <person name="Markowitz V."/>
            <person name="Hugenholtz P."/>
            <person name="Kyrpides N.C."/>
            <person name="Klenk H.P."/>
        </authorList>
    </citation>
    <scope>NUCLEOTIDE SEQUENCE [LARGE SCALE GENOMIC DNA]</scope>
    <source>
        <strain evidence="7">DSM 17365 / JCM 13257 / WB4</strain>
    </source>
</reference>
<evidence type="ECO:0000256" key="2">
    <source>
        <dbReference type="ARBA" id="ARBA00022803"/>
    </source>
</evidence>
<sequence>MKKIIYILFMSLVVVPVAAQKESDDVRAGNKLYKSSKFTDAEIAYRKGLLKNPRSFEANYNLGNALFRQKKYSEALERYNNAISIKPDEKEKIAAAFHNTGNSLLLDNKIEESIKAYEMALKKNPKDNETRYNLAYAQALLKKQNKDKNKDKKQDQQKQDPKPQPQPQQPQPKPQPQQQQMSKDNAQQILDALQQDEKNAQDKAKKQQPRTNKKAEKDW</sequence>
<gene>
    <name evidence="6" type="ordered locus">Palpr_1163</name>
</gene>
<dbReference type="STRING" id="694427.Palpr_1163"/>
<dbReference type="PROSITE" id="PS50293">
    <property type="entry name" value="TPR_REGION"/>
    <property type="match status" value="1"/>
</dbReference>
<dbReference type="Gene3D" id="1.25.40.10">
    <property type="entry name" value="Tetratricopeptide repeat domain"/>
    <property type="match status" value="1"/>
</dbReference>
<keyword evidence="7" id="KW-1185">Reference proteome</keyword>
<dbReference type="eggNOG" id="COG1729">
    <property type="taxonomic scope" value="Bacteria"/>
</dbReference>
<feature type="region of interest" description="Disordered" evidence="4">
    <location>
        <begin position="142"/>
        <end position="219"/>
    </location>
</feature>
<dbReference type="AlphaFoldDB" id="E4T3L6"/>
<dbReference type="PANTHER" id="PTHR44943">
    <property type="entry name" value="CELLULOSE SYNTHASE OPERON PROTEIN C"/>
    <property type="match status" value="1"/>
</dbReference>
<dbReference type="SUPFAM" id="SSF48452">
    <property type="entry name" value="TPR-like"/>
    <property type="match status" value="1"/>
</dbReference>
<evidence type="ECO:0000313" key="7">
    <source>
        <dbReference type="Proteomes" id="UP000008718"/>
    </source>
</evidence>
<dbReference type="EMBL" id="CP002345">
    <property type="protein sequence ID" value="ADQ79310.1"/>
    <property type="molecule type" value="Genomic_DNA"/>
</dbReference>
<keyword evidence="1" id="KW-0677">Repeat</keyword>
<dbReference type="PROSITE" id="PS50005">
    <property type="entry name" value="TPR"/>
    <property type="match status" value="2"/>
</dbReference>
<feature type="compositionally biased region" description="Pro residues" evidence="4">
    <location>
        <begin position="162"/>
        <end position="175"/>
    </location>
</feature>
<dbReference type="OrthoDB" id="1525165at2"/>
<dbReference type="SMART" id="SM00028">
    <property type="entry name" value="TPR"/>
    <property type="match status" value="3"/>
</dbReference>
<feature type="signal peptide" evidence="5">
    <location>
        <begin position="1"/>
        <end position="19"/>
    </location>
</feature>
<organism evidence="6 7">
    <name type="scientific">Paludibacter propionicigenes (strain DSM 17365 / JCM 13257 / WB4)</name>
    <dbReference type="NCBI Taxonomy" id="694427"/>
    <lineage>
        <taxon>Bacteria</taxon>
        <taxon>Pseudomonadati</taxon>
        <taxon>Bacteroidota</taxon>
        <taxon>Bacteroidia</taxon>
        <taxon>Bacteroidales</taxon>
        <taxon>Paludibacteraceae</taxon>
        <taxon>Paludibacter</taxon>
    </lineage>
</organism>
<accession>E4T3L6</accession>
<evidence type="ECO:0000313" key="6">
    <source>
        <dbReference type="EMBL" id="ADQ79310.1"/>
    </source>
</evidence>